<sequence length="105" mass="12062">MRIMGSQWHTLPRLATTRVVVALLMAEEEIQDPLQKLREECKKDPCGKFVEALGVCTERVLSRKATEENCHDEVVDLMTCVDKCYDSWAANRKDPSQVLRESRKP</sequence>
<dbReference type="PANTHER" id="PTHR15336">
    <property type="entry name" value="UBIQUINOL-CYTOCHROME C REDUCTASE COMPLEX 7.8 KDA PROTEIN"/>
    <property type="match status" value="1"/>
</dbReference>
<name>A0A085MIV5_9BILA</name>
<proteinExistence type="inferred from homology"/>
<evidence type="ECO:0000256" key="6">
    <source>
        <dbReference type="ARBA" id="ARBA00022982"/>
    </source>
</evidence>
<reference evidence="10 11" key="1">
    <citation type="journal article" date="2014" name="Nat. Genet.">
        <title>Genome and transcriptome of the porcine whipworm Trichuris suis.</title>
        <authorList>
            <person name="Jex A.R."/>
            <person name="Nejsum P."/>
            <person name="Schwarz E.M."/>
            <person name="Hu L."/>
            <person name="Young N.D."/>
            <person name="Hall R.S."/>
            <person name="Korhonen P.K."/>
            <person name="Liao S."/>
            <person name="Thamsborg S."/>
            <person name="Xia J."/>
            <person name="Xu P."/>
            <person name="Wang S."/>
            <person name="Scheerlinck J.P."/>
            <person name="Hofmann A."/>
            <person name="Sternberg P.W."/>
            <person name="Wang J."/>
            <person name="Gasser R.B."/>
        </authorList>
    </citation>
    <scope>NUCLEOTIDE SEQUENCE [LARGE SCALE GENOMIC DNA]</scope>
    <source>
        <strain evidence="10">DCEP-RM93M</strain>
    </source>
</reference>
<dbReference type="InterPro" id="IPR036811">
    <property type="entry name" value="Ubol_cytC_Rdtase_hinge_dom_sf"/>
</dbReference>
<dbReference type="Gene3D" id="1.10.287.20">
    <property type="entry name" value="Ubiquinol-cytochrome C reductase hinge domain"/>
    <property type="match status" value="1"/>
</dbReference>
<evidence type="ECO:0000256" key="2">
    <source>
        <dbReference type="ARBA" id="ARBA00006498"/>
    </source>
</evidence>
<organism evidence="10 11">
    <name type="scientific">Trichuris suis</name>
    <name type="common">pig whipworm</name>
    <dbReference type="NCBI Taxonomy" id="68888"/>
    <lineage>
        <taxon>Eukaryota</taxon>
        <taxon>Metazoa</taxon>
        <taxon>Ecdysozoa</taxon>
        <taxon>Nematoda</taxon>
        <taxon>Enoplea</taxon>
        <taxon>Dorylaimia</taxon>
        <taxon>Trichinellida</taxon>
        <taxon>Trichuridae</taxon>
        <taxon>Trichuris</taxon>
    </lineage>
</organism>
<dbReference type="EMBL" id="KL363190">
    <property type="protein sequence ID" value="KFD57151.1"/>
    <property type="molecule type" value="Genomic_DNA"/>
</dbReference>
<dbReference type="Pfam" id="PF02320">
    <property type="entry name" value="UCR_hinge"/>
    <property type="match status" value="1"/>
</dbReference>
<dbReference type="GO" id="GO:0006122">
    <property type="term" value="P:mitochondrial electron transport, ubiquinol to cytochrome c"/>
    <property type="evidence" value="ECO:0007669"/>
    <property type="project" value="InterPro"/>
</dbReference>
<protein>
    <recommendedName>
        <fullName evidence="9">Ubiquinol-cytochrome C reductase hinge domain-containing protein</fullName>
    </recommendedName>
</protein>
<keyword evidence="5" id="KW-0999">Mitochondrion inner membrane</keyword>
<keyword evidence="3" id="KW-0813">Transport</keyword>
<keyword evidence="11" id="KW-1185">Reference proteome</keyword>
<dbReference type="InterPro" id="IPR003422">
    <property type="entry name" value="Cyt_b-c1_6"/>
</dbReference>
<dbReference type="AlphaFoldDB" id="A0A085MIV5"/>
<keyword evidence="4" id="KW-0679">Respiratory chain</keyword>
<dbReference type="GO" id="GO:0005743">
    <property type="term" value="C:mitochondrial inner membrane"/>
    <property type="evidence" value="ECO:0007669"/>
    <property type="project" value="UniProtKB-SubCell"/>
</dbReference>
<comment type="subcellular location">
    <subcellularLocation>
        <location evidence="1">Mitochondrion inner membrane</location>
        <topology evidence="1">Peripheral membrane protein</topology>
        <orientation evidence="1">Intermembrane side</orientation>
    </subcellularLocation>
</comment>
<evidence type="ECO:0000313" key="10">
    <source>
        <dbReference type="EMBL" id="KFD57151.1"/>
    </source>
</evidence>
<dbReference type="SUPFAM" id="SSF81531">
    <property type="entry name" value="Non-heme 11 kDa protein of cytochrome bc1 complex (Ubiquinol-cytochrome c reductase)"/>
    <property type="match status" value="1"/>
</dbReference>
<evidence type="ECO:0000313" key="11">
    <source>
        <dbReference type="Proteomes" id="UP000030764"/>
    </source>
</evidence>
<evidence type="ECO:0000256" key="8">
    <source>
        <dbReference type="ARBA" id="ARBA00023136"/>
    </source>
</evidence>
<dbReference type="PANTHER" id="PTHR15336:SF0">
    <property type="entry name" value="CYTOCHROME B-C1 COMPLEX SUBUNIT 6, MITOCHONDRIAL"/>
    <property type="match status" value="1"/>
</dbReference>
<keyword evidence="6" id="KW-0249">Electron transport</keyword>
<evidence type="ECO:0000259" key="9">
    <source>
        <dbReference type="Pfam" id="PF02320"/>
    </source>
</evidence>
<feature type="domain" description="Ubiquinol-cytochrome C reductase hinge" evidence="9">
    <location>
        <begin position="32"/>
        <end position="85"/>
    </location>
</feature>
<dbReference type="Proteomes" id="UP000030764">
    <property type="component" value="Unassembled WGS sequence"/>
</dbReference>
<evidence type="ECO:0000256" key="1">
    <source>
        <dbReference type="ARBA" id="ARBA00004137"/>
    </source>
</evidence>
<evidence type="ECO:0000256" key="7">
    <source>
        <dbReference type="ARBA" id="ARBA00023128"/>
    </source>
</evidence>
<evidence type="ECO:0000256" key="5">
    <source>
        <dbReference type="ARBA" id="ARBA00022792"/>
    </source>
</evidence>
<comment type="similarity">
    <text evidence="2">Belongs to the UQCRH/QCR6 family.</text>
</comment>
<gene>
    <name evidence="10" type="ORF">M513_02036</name>
</gene>
<keyword evidence="7" id="KW-0496">Mitochondrion</keyword>
<dbReference type="InterPro" id="IPR023184">
    <property type="entry name" value="Ubol_cytC_Rdtase_hinge_dom"/>
</dbReference>
<evidence type="ECO:0000256" key="4">
    <source>
        <dbReference type="ARBA" id="ARBA00022660"/>
    </source>
</evidence>
<evidence type="ECO:0000256" key="3">
    <source>
        <dbReference type="ARBA" id="ARBA00022448"/>
    </source>
</evidence>
<keyword evidence="8" id="KW-0472">Membrane</keyword>
<accession>A0A085MIV5</accession>